<dbReference type="KEGG" id="vpn:A21D_00596"/>
<evidence type="ECO:0000313" key="3">
    <source>
        <dbReference type="EMBL" id="AUJ23709.1"/>
    </source>
</evidence>
<dbReference type="Proteomes" id="UP000234237">
    <property type="component" value="Chromosome"/>
</dbReference>
<accession>A0A2K9IVA5</accession>
<dbReference type="PROSITE" id="PS50005">
    <property type="entry name" value="TPR"/>
    <property type="match status" value="1"/>
</dbReference>
<dbReference type="STRING" id="302167.GCA_900166595_03465"/>
<feature type="domain" description="Tetratrico peptide repeat group 5" evidence="2">
    <location>
        <begin position="37"/>
        <end position="156"/>
    </location>
</feature>
<reference evidence="4" key="1">
    <citation type="submission" date="2016-11" db="EMBL/GenBank/DDBJ databases">
        <title>Complete genome sequence of Virgibacillus pantothenticus 21D, a halophilic bacterium isolated from the deep hypersaline anoxic basin Discovery in the Mediterranean Sea.</title>
        <authorList>
            <person name="Zeaiter Z."/>
            <person name="Booth J.M."/>
            <person name="Prosdocimi E.M."/>
            <person name="Mapelli F."/>
            <person name="Fusi M."/>
            <person name="Daffonchio D."/>
            <person name="Borin S."/>
            <person name="Crotti E."/>
        </authorList>
    </citation>
    <scope>NUCLEOTIDE SEQUENCE [LARGE SCALE GENOMIC DNA]</scope>
    <source>
        <strain evidence="4">21D</strain>
    </source>
</reference>
<evidence type="ECO:0000259" key="2">
    <source>
        <dbReference type="Pfam" id="PF12688"/>
    </source>
</evidence>
<dbReference type="EMBL" id="CP018622">
    <property type="protein sequence ID" value="AUJ23709.1"/>
    <property type="molecule type" value="Genomic_DNA"/>
</dbReference>
<dbReference type="Gene3D" id="1.25.40.10">
    <property type="entry name" value="Tetratricopeptide repeat domain"/>
    <property type="match status" value="1"/>
</dbReference>
<name>A0A2K9IVA5_9BACI</name>
<dbReference type="AlphaFoldDB" id="A0A2K9IVA5"/>
<keyword evidence="1" id="KW-0802">TPR repeat</keyword>
<evidence type="ECO:0000313" key="4">
    <source>
        <dbReference type="Proteomes" id="UP000234237"/>
    </source>
</evidence>
<dbReference type="Pfam" id="PF12688">
    <property type="entry name" value="TPR_5"/>
    <property type="match status" value="1"/>
</dbReference>
<dbReference type="InterPro" id="IPR011990">
    <property type="entry name" value="TPR-like_helical_dom_sf"/>
</dbReference>
<proteinExistence type="predicted"/>
<dbReference type="SUPFAM" id="SSF48452">
    <property type="entry name" value="TPR-like"/>
    <property type="match status" value="1"/>
</dbReference>
<protein>
    <submittedName>
        <fullName evidence="3">Tetratrico peptide repeat protein</fullName>
    </submittedName>
</protein>
<organism evidence="3 4">
    <name type="scientific">Virgibacillus dokdonensis</name>
    <dbReference type="NCBI Taxonomy" id="302167"/>
    <lineage>
        <taxon>Bacteria</taxon>
        <taxon>Bacillati</taxon>
        <taxon>Bacillota</taxon>
        <taxon>Bacilli</taxon>
        <taxon>Bacillales</taxon>
        <taxon>Bacillaceae</taxon>
        <taxon>Virgibacillus</taxon>
    </lineage>
</organism>
<feature type="repeat" description="TPR" evidence="1">
    <location>
        <begin position="72"/>
        <end position="105"/>
    </location>
</feature>
<sequence length="162" mass="18758">MDIELSRAMNLREKGKHIESNELLMKLVEKFPNNAFINYQCAWSFDIIGEETKAIPYYKNAIKLGLPAKELQGAFLGLGSTYRTVGEYKKSKSVFAKGMELFPKNRALQTFYAMTLYNLSEHDKAMELLLNCIIDTTNDAEIMSYRRAIKFYSDKLDEKWID</sequence>
<dbReference type="InterPro" id="IPR019734">
    <property type="entry name" value="TPR_rpt"/>
</dbReference>
<gene>
    <name evidence="3" type="ORF">A21D_00596</name>
</gene>
<evidence type="ECO:0000256" key="1">
    <source>
        <dbReference type="PROSITE-ProRule" id="PRU00339"/>
    </source>
</evidence>
<dbReference type="InterPro" id="IPR041656">
    <property type="entry name" value="TPR_5"/>
</dbReference>